<sequence>MLKRFLIKNISKPSLIIALLCTGLTISLTGNIRKYQQKKASDRIIQQLLANNKDYEALIQKKYRDAGGSLHTVIKEVTVQNEAGKLLSVGNGYLDTVTRALKIATAQIDELTKINGQATARIKLLQSVTEPPDGQQVSQFGTLKSYADPQLQIAYDHTTDSLFLNYKIDLNVIKYHKRKNILAPMQYYVDIYSNNPRVMINHVKRFSTQIVPRTLRFGIGPQIGAMYNPQTGKLQAAAGIGLQYNLIRF</sequence>
<dbReference type="RefSeq" id="WP_231006442.1">
    <property type="nucleotide sequence ID" value="NZ_JAJNEC010000005.1"/>
</dbReference>
<proteinExistence type="predicted"/>
<accession>A0ABS8PTS4</accession>
<gene>
    <name evidence="1" type="ORF">LQ567_16990</name>
</gene>
<organism evidence="1 2">
    <name type="scientific">Niabella pedocola</name>
    <dbReference type="NCBI Taxonomy" id="1752077"/>
    <lineage>
        <taxon>Bacteria</taxon>
        <taxon>Pseudomonadati</taxon>
        <taxon>Bacteroidota</taxon>
        <taxon>Chitinophagia</taxon>
        <taxon>Chitinophagales</taxon>
        <taxon>Chitinophagaceae</taxon>
        <taxon>Niabella</taxon>
    </lineage>
</organism>
<evidence type="ECO:0000313" key="1">
    <source>
        <dbReference type="EMBL" id="MCD2424479.1"/>
    </source>
</evidence>
<protein>
    <submittedName>
        <fullName evidence="1">Uncharacterized protein</fullName>
    </submittedName>
</protein>
<reference evidence="1 2" key="1">
    <citation type="submission" date="2021-11" db="EMBL/GenBank/DDBJ databases">
        <title>Genomic of Niabella pedocola.</title>
        <authorList>
            <person name="Wu T."/>
        </authorList>
    </citation>
    <scope>NUCLEOTIDE SEQUENCE [LARGE SCALE GENOMIC DNA]</scope>
    <source>
        <strain evidence="1 2">JCM 31011</strain>
    </source>
</reference>
<name>A0ABS8PTS4_9BACT</name>
<evidence type="ECO:0000313" key="2">
    <source>
        <dbReference type="Proteomes" id="UP001199816"/>
    </source>
</evidence>
<comment type="caution">
    <text evidence="1">The sequence shown here is derived from an EMBL/GenBank/DDBJ whole genome shotgun (WGS) entry which is preliminary data.</text>
</comment>
<keyword evidence="2" id="KW-1185">Reference proteome</keyword>
<dbReference type="Proteomes" id="UP001199816">
    <property type="component" value="Unassembled WGS sequence"/>
</dbReference>
<dbReference type="EMBL" id="JAJNEC010000005">
    <property type="protein sequence ID" value="MCD2424479.1"/>
    <property type="molecule type" value="Genomic_DNA"/>
</dbReference>